<dbReference type="CDD" id="cd06464">
    <property type="entry name" value="ACD_sHsps-like"/>
    <property type="match status" value="1"/>
</dbReference>
<dbReference type="EMBL" id="JAIXNE010000004">
    <property type="protein sequence ID" value="MCA6077214.1"/>
    <property type="molecule type" value="Genomic_DNA"/>
</dbReference>
<dbReference type="PANTHER" id="PTHR11527">
    <property type="entry name" value="HEAT-SHOCK PROTEIN 20 FAMILY MEMBER"/>
    <property type="match status" value="1"/>
</dbReference>
<dbReference type="SUPFAM" id="SSF49764">
    <property type="entry name" value="HSP20-like chaperones"/>
    <property type="match status" value="1"/>
</dbReference>
<dbReference type="InterPro" id="IPR002068">
    <property type="entry name" value="A-crystallin/Hsp20_dom"/>
</dbReference>
<proteinExistence type="inferred from homology"/>
<comment type="caution">
    <text evidence="4">The sequence shown here is derived from an EMBL/GenBank/DDBJ whole genome shotgun (WGS) entry which is preliminary data.</text>
</comment>
<evidence type="ECO:0000259" key="3">
    <source>
        <dbReference type="PROSITE" id="PS01031"/>
    </source>
</evidence>
<dbReference type="PROSITE" id="PS01031">
    <property type="entry name" value="SHSP"/>
    <property type="match status" value="1"/>
</dbReference>
<dbReference type="Pfam" id="PF00011">
    <property type="entry name" value="HSP20"/>
    <property type="match status" value="1"/>
</dbReference>
<dbReference type="EMBL" id="JAIXNE010000003">
    <property type="protein sequence ID" value="MCA6076086.1"/>
    <property type="molecule type" value="Genomic_DNA"/>
</dbReference>
<comment type="similarity">
    <text evidence="1 2">Belongs to the small heat shock protein (HSP20) family.</text>
</comment>
<keyword evidence="7" id="KW-1185">Reference proteome</keyword>
<reference evidence="4" key="1">
    <citation type="submission" date="2021-09" db="EMBL/GenBank/DDBJ databases">
        <title>Fulvivirga sp. isolated from coastal sediment.</title>
        <authorList>
            <person name="Yu H."/>
        </authorList>
    </citation>
    <scope>NUCLEOTIDE SEQUENCE</scope>
    <source>
        <strain evidence="4">1062</strain>
    </source>
</reference>
<evidence type="ECO:0000313" key="5">
    <source>
        <dbReference type="EMBL" id="MCA6076086.1"/>
    </source>
</evidence>
<sequence>MLPLHIRNNPFHRIGDSYGHFIDYGHFMGRSAFDDRWLTKPMANIIEAEDEYKIELTMPGFSKEDITIELKNDIIKVKAERKRTQQDELIHQEVPGRLSERSFEIADAIDQDRIHASLDKGILTIYMPHKTGVQHISRKVMVE</sequence>
<feature type="domain" description="SHSP" evidence="3">
    <location>
        <begin position="33"/>
        <end position="143"/>
    </location>
</feature>
<name>A0A9X1HR97_9BACT</name>
<dbReference type="Proteomes" id="UP001139409">
    <property type="component" value="Unassembled WGS sequence"/>
</dbReference>
<evidence type="ECO:0000313" key="7">
    <source>
        <dbReference type="Proteomes" id="UP001139409"/>
    </source>
</evidence>
<evidence type="ECO:0000256" key="1">
    <source>
        <dbReference type="PROSITE-ProRule" id="PRU00285"/>
    </source>
</evidence>
<organism evidence="4 7">
    <name type="scientific">Fulvivirga sedimenti</name>
    <dbReference type="NCBI Taxonomy" id="2879465"/>
    <lineage>
        <taxon>Bacteria</taxon>
        <taxon>Pseudomonadati</taxon>
        <taxon>Bacteroidota</taxon>
        <taxon>Cytophagia</taxon>
        <taxon>Cytophagales</taxon>
        <taxon>Fulvivirgaceae</taxon>
        <taxon>Fulvivirga</taxon>
    </lineage>
</organism>
<evidence type="ECO:0000313" key="4">
    <source>
        <dbReference type="EMBL" id="MCA6074909.1"/>
    </source>
</evidence>
<dbReference type="InterPro" id="IPR008978">
    <property type="entry name" value="HSP20-like_chaperone"/>
</dbReference>
<dbReference type="AlphaFoldDB" id="A0A9X1HR97"/>
<accession>A0A9X1HR97</accession>
<evidence type="ECO:0000313" key="6">
    <source>
        <dbReference type="EMBL" id="MCA6077214.1"/>
    </source>
</evidence>
<dbReference type="EMBL" id="JAIXNE010000002">
    <property type="protein sequence ID" value="MCA6074909.1"/>
    <property type="molecule type" value="Genomic_DNA"/>
</dbReference>
<dbReference type="RefSeq" id="WP_225698018.1">
    <property type="nucleotide sequence ID" value="NZ_JAIXNE010000002.1"/>
</dbReference>
<gene>
    <name evidence="4" type="ORF">LDX50_08515</name>
    <name evidence="5" type="ORF">LDX50_14485</name>
    <name evidence="6" type="ORF">LDX50_20205</name>
</gene>
<protein>
    <submittedName>
        <fullName evidence="4">Hsp20/alpha crystallin family protein</fullName>
    </submittedName>
</protein>
<evidence type="ECO:0000256" key="2">
    <source>
        <dbReference type="RuleBase" id="RU003616"/>
    </source>
</evidence>
<dbReference type="Gene3D" id="2.60.40.790">
    <property type="match status" value="1"/>
</dbReference>
<dbReference type="InterPro" id="IPR031107">
    <property type="entry name" value="Small_HSP"/>
</dbReference>